<dbReference type="OrthoDB" id="6192933at2"/>
<gene>
    <name evidence="4" type="ORF">E2L05_09050</name>
</gene>
<comment type="caution">
    <text evidence="4">The sequence shown here is derived from an EMBL/GenBank/DDBJ whole genome shotgun (WGS) entry which is preliminary data.</text>
</comment>
<evidence type="ECO:0000256" key="1">
    <source>
        <dbReference type="ARBA" id="ARBA00022729"/>
    </source>
</evidence>
<dbReference type="Proteomes" id="UP000294562">
    <property type="component" value="Unassembled WGS sequence"/>
</dbReference>
<dbReference type="Pfam" id="PF00497">
    <property type="entry name" value="SBP_bac_3"/>
    <property type="match status" value="1"/>
</dbReference>
<proteinExistence type="predicted"/>
<keyword evidence="5" id="KW-1185">Reference proteome</keyword>
<sequence length="312" mass="33882">MPTALRFPDCRSVLRSLLCGLAVAGAINGAGPVWAADPCADYVPQARPQNVGRDIVGQDIDQILDRGYMTFAVYADYPPYSWSEGGKVQGVDVDIARLIAADFGVEARFREVAAGENLEADLRFNIWKGALIGGAVSNVMMRVPYDSAFKCRVEQVTFTGQYAGEAIAIAYSEAEYPEEKPVPAYFRFDTVAVENDSISDFYLSGFAGGQLAANIKRYPTMAEAMEALAQGDVMAAMGPLGQLEYGRRDGVGIHRPPLAGLARSSWTLGTGLHFSYKPMGYMIDDAINYALQDGRIEAIYANYGLTLLPPER</sequence>
<dbReference type="InterPro" id="IPR001638">
    <property type="entry name" value="Solute-binding_3/MltF_N"/>
</dbReference>
<evidence type="ECO:0000313" key="4">
    <source>
        <dbReference type="EMBL" id="TDL88176.1"/>
    </source>
</evidence>
<dbReference type="Gene3D" id="3.40.190.10">
    <property type="entry name" value="Periplasmic binding protein-like II"/>
    <property type="match status" value="2"/>
</dbReference>
<accession>A0A4R6B0B7</accession>
<feature type="domain" description="Solute-binding protein family 3/N-terminal" evidence="3">
    <location>
        <begin position="68"/>
        <end position="307"/>
    </location>
</feature>
<organism evidence="4 5">
    <name type="scientific">Meridianimarinicoccus aquatilis</name>
    <dbReference type="NCBI Taxonomy" id="2552766"/>
    <lineage>
        <taxon>Bacteria</taxon>
        <taxon>Pseudomonadati</taxon>
        <taxon>Pseudomonadota</taxon>
        <taxon>Alphaproteobacteria</taxon>
        <taxon>Rhodobacterales</taxon>
        <taxon>Paracoccaceae</taxon>
        <taxon>Meridianimarinicoccus</taxon>
    </lineage>
</organism>
<feature type="signal peptide" evidence="2">
    <location>
        <begin position="1"/>
        <end position="35"/>
    </location>
</feature>
<dbReference type="EMBL" id="SMZO01000016">
    <property type="protein sequence ID" value="TDL88176.1"/>
    <property type="molecule type" value="Genomic_DNA"/>
</dbReference>
<reference evidence="4 5" key="1">
    <citation type="submission" date="2019-03" db="EMBL/GenBank/DDBJ databases">
        <title>Rhodobacteraceae bacterium SM1902, a new member of the family Rhodobacteraceae isolated from Yantai.</title>
        <authorList>
            <person name="Sun Y."/>
        </authorList>
    </citation>
    <scope>NUCLEOTIDE SEQUENCE [LARGE SCALE GENOMIC DNA]</scope>
    <source>
        <strain evidence="4 5">SM1902</strain>
    </source>
</reference>
<evidence type="ECO:0000256" key="2">
    <source>
        <dbReference type="SAM" id="SignalP"/>
    </source>
</evidence>
<evidence type="ECO:0000259" key="3">
    <source>
        <dbReference type="SMART" id="SM00062"/>
    </source>
</evidence>
<feature type="chain" id="PRO_5020841964" evidence="2">
    <location>
        <begin position="36"/>
        <end position="312"/>
    </location>
</feature>
<dbReference type="PANTHER" id="PTHR35936">
    <property type="entry name" value="MEMBRANE-BOUND LYTIC MUREIN TRANSGLYCOSYLASE F"/>
    <property type="match status" value="1"/>
</dbReference>
<dbReference type="FunFam" id="3.40.190.10:FF:000806">
    <property type="entry name" value="Polar amino acid uptake family ABC transporter, periplasmic substrate-binding protein"/>
    <property type="match status" value="1"/>
</dbReference>
<dbReference type="SUPFAM" id="SSF53850">
    <property type="entry name" value="Periplasmic binding protein-like II"/>
    <property type="match status" value="1"/>
</dbReference>
<protein>
    <submittedName>
        <fullName evidence="4">Transporter substrate-binding domain-containing protein</fullName>
    </submittedName>
</protein>
<dbReference type="PANTHER" id="PTHR35936:SF17">
    <property type="entry name" value="ARGININE-BINDING EXTRACELLULAR PROTEIN ARTP"/>
    <property type="match status" value="1"/>
</dbReference>
<dbReference type="RefSeq" id="WP_133342590.1">
    <property type="nucleotide sequence ID" value="NZ_SMZO01000016.1"/>
</dbReference>
<name>A0A4R6B0B7_9RHOB</name>
<dbReference type="SMART" id="SM00062">
    <property type="entry name" value="PBPb"/>
    <property type="match status" value="1"/>
</dbReference>
<keyword evidence="1 2" id="KW-0732">Signal</keyword>
<evidence type="ECO:0000313" key="5">
    <source>
        <dbReference type="Proteomes" id="UP000294562"/>
    </source>
</evidence>
<dbReference type="AlphaFoldDB" id="A0A4R6B0B7"/>